<dbReference type="EMBL" id="JBCGDC010000010">
    <property type="protein sequence ID" value="MFB6392484.1"/>
    <property type="molecule type" value="Genomic_DNA"/>
</dbReference>
<dbReference type="Pfam" id="PF03476">
    <property type="entry name" value="MOSC_N"/>
    <property type="match status" value="1"/>
</dbReference>
<dbReference type="SUPFAM" id="SSF50800">
    <property type="entry name" value="PK beta-barrel domain-like"/>
    <property type="match status" value="1"/>
</dbReference>
<proteinExistence type="predicted"/>
<keyword evidence="3" id="KW-1185">Reference proteome</keyword>
<dbReference type="InterPro" id="IPR005302">
    <property type="entry name" value="MoCF_Sase_C"/>
</dbReference>
<dbReference type="PROSITE" id="PS51340">
    <property type="entry name" value="MOSC"/>
    <property type="match status" value="1"/>
</dbReference>
<dbReference type="Proteomes" id="UP001582793">
    <property type="component" value="Unassembled WGS sequence"/>
</dbReference>
<dbReference type="Pfam" id="PF03473">
    <property type="entry name" value="MOSC"/>
    <property type="match status" value="1"/>
</dbReference>
<evidence type="ECO:0000313" key="3">
    <source>
        <dbReference type="Proteomes" id="UP001582793"/>
    </source>
</evidence>
<dbReference type="RefSeq" id="WP_364220742.1">
    <property type="nucleotide sequence ID" value="NZ_JBCGDC010000010.1"/>
</dbReference>
<sequence>MTLSHGGGRLVSLHRYPLKSGAGEALSDVDVDRDGLAGDRVWACVDADDVLASAKKPGRFGRLLDVTARDTGTGGLTVTVPGAAPASTNDGTADAALSTWLDTPVRLTRTAPAGGRVHRWWPDEPGLIPEWMADARPGTDTTTPVGLEPGGRFFDFGPVHLVTTGALAALAGQHGAPVAAARFRPNLVLSLDHDPEPGQRLRIGPDLVLSVLVPTPRCVVPSLAQPGGVPADPRLLRTLARHHRMPVASYGRATCFGRYASVVEPGAVRVGDPVRS</sequence>
<comment type="caution">
    <text evidence="2">The sequence shown here is derived from an EMBL/GenBank/DDBJ whole genome shotgun (WGS) entry which is preliminary data.</text>
</comment>
<name>A0ABV5CKH3_9ACTN</name>
<evidence type="ECO:0000313" key="2">
    <source>
        <dbReference type="EMBL" id="MFB6392484.1"/>
    </source>
</evidence>
<accession>A0ABV5CKH3</accession>
<dbReference type="InterPro" id="IPR005303">
    <property type="entry name" value="MOCOS_middle"/>
</dbReference>
<dbReference type="InterPro" id="IPR011037">
    <property type="entry name" value="Pyrv_Knase-like_insert_dom_sf"/>
</dbReference>
<feature type="domain" description="MOSC" evidence="1">
    <location>
        <begin position="130"/>
        <end position="276"/>
    </location>
</feature>
<reference evidence="2 3" key="1">
    <citation type="submission" date="2024-04" db="EMBL/GenBank/DDBJ databases">
        <title>Polymorphospora sp. isolated from Baiyangdian Lake in Xiong'an New Area.</title>
        <authorList>
            <person name="Zhang X."/>
            <person name="Liu J."/>
        </authorList>
    </citation>
    <scope>NUCLEOTIDE SEQUENCE [LARGE SCALE GENOMIC DNA]</scope>
    <source>
        <strain evidence="2 3">2-325</strain>
    </source>
</reference>
<organism evidence="2 3">
    <name type="scientific">Polymorphospora lycopeni</name>
    <dbReference type="NCBI Taxonomy" id="3140240"/>
    <lineage>
        <taxon>Bacteria</taxon>
        <taxon>Bacillati</taxon>
        <taxon>Actinomycetota</taxon>
        <taxon>Actinomycetes</taxon>
        <taxon>Micromonosporales</taxon>
        <taxon>Micromonosporaceae</taxon>
        <taxon>Polymorphospora</taxon>
    </lineage>
</organism>
<protein>
    <submittedName>
        <fullName evidence="2">MOSC domain-containing protein</fullName>
    </submittedName>
</protein>
<dbReference type="Gene3D" id="2.40.33.20">
    <property type="entry name" value="PK beta-barrel domain-like"/>
    <property type="match status" value="1"/>
</dbReference>
<gene>
    <name evidence="2" type="ORF">AAFH96_05130</name>
</gene>
<evidence type="ECO:0000259" key="1">
    <source>
        <dbReference type="PROSITE" id="PS51340"/>
    </source>
</evidence>